<evidence type="ECO:0000256" key="9">
    <source>
        <dbReference type="ARBA" id="ARBA00052756"/>
    </source>
</evidence>
<gene>
    <name evidence="11 15" type="primary">rlmD</name>
    <name evidence="15" type="ORF">GNH96_13310</name>
</gene>
<evidence type="ECO:0000313" key="16">
    <source>
        <dbReference type="Proteomes" id="UP000503004"/>
    </source>
</evidence>
<comment type="similarity">
    <text evidence="11">Belongs to the class I-like SAM-binding methyltransferase superfamily. RNA M5U methyltransferase family. RlmD subfamily.</text>
</comment>
<feature type="binding site" evidence="11">
    <location>
        <position position="88"/>
    </location>
    <ligand>
        <name>[4Fe-4S] cluster</name>
        <dbReference type="ChEBI" id="CHEBI:49883"/>
    </ligand>
</feature>
<keyword evidence="6 11" id="KW-0479">Metal-binding</keyword>
<dbReference type="PROSITE" id="PS01231">
    <property type="entry name" value="TRMA_2"/>
    <property type="match status" value="1"/>
</dbReference>
<keyword evidence="2 11" id="KW-0698">rRNA processing</keyword>
<dbReference type="PROSITE" id="PS51687">
    <property type="entry name" value="SAM_MT_RNA_M5U"/>
    <property type="match status" value="1"/>
</dbReference>
<dbReference type="RefSeq" id="WP_169604122.1">
    <property type="nucleotide sequence ID" value="NZ_CP046565.1"/>
</dbReference>
<feature type="domain" description="TRAM" evidence="14">
    <location>
        <begin position="1"/>
        <end position="66"/>
    </location>
</feature>
<dbReference type="InterPro" id="IPR029063">
    <property type="entry name" value="SAM-dependent_MTases_sf"/>
</dbReference>
<comment type="function">
    <text evidence="10 11">Catalyzes the formation of 5-methyl-uridine at position 1939 (m5U1939) in 23S rRNA.</text>
</comment>
<dbReference type="HAMAP" id="MF_01010">
    <property type="entry name" value="23SrRNA_methyltr_RlmD"/>
    <property type="match status" value="1"/>
</dbReference>
<comment type="catalytic activity">
    <reaction evidence="9 11">
        <text>uridine(1939) in 23S rRNA + S-adenosyl-L-methionine = 5-methyluridine(1939) in 23S rRNA + S-adenosyl-L-homocysteine + H(+)</text>
        <dbReference type="Rhea" id="RHEA:42908"/>
        <dbReference type="Rhea" id="RHEA-COMP:10278"/>
        <dbReference type="Rhea" id="RHEA-COMP:10279"/>
        <dbReference type="ChEBI" id="CHEBI:15378"/>
        <dbReference type="ChEBI" id="CHEBI:57856"/>
        <dbReference type="ChEBI" id="CHEBI:59789"/>
        <dbReference type="ChEBI" id="CHEBI:65315"/>
        <dbReference type="ChEBI" id="CHEBI:74447"/>
        <dbReference type="EC" id="2.1.1.190"/>
    </reaction>
</comment>
<reference evidence="16" key="1">
    <citation type="submission" date="2019-12" db="EMBL/GenBank/DDBJ databases">
        <authorList>
            <person name="Awala S.I."/>
            <person name="Rhee S.K."/>
        </authorList>
    </citation>
    <scope>NUCLEOTIDE SEQUENCE [LARGE SCALE GENOMIC DNA]</scope>
    <source>
        <strain evidence="16">IM1</strain>
    </source>
</reference>
<evidence type="ECO:0000256" key="11">
    <source>
        <dbReference type="HAMAP-Rule" id="MF_01010"/>
    </source>
</evidence>
<dbReference type="PANTHER" id="PTHR11061:SF49">
    <property type="entry name" value="23S RRNA (URACIL(1939)-C(5))-METHYLTRANSFERASE RLMD"/>
    <property type="match status" value="1"/>
</dbReference>
<name>A0A858QAC5_9GAMM</name>
<dbReference type="InterPro" id="IPR002792">
    <property type="entry name" value="TRAM_dom"/>
</dbReference>
<keyword evidence="16" id="KW-1185">Reference proteome</keyword>
<feature type="binding site" evidence="11 12">
    <location>
        <position position="326"/>
    </location>
    <ligand>
        <name>S-adenosyl-L-methionine</name>
        <dbReference type="ChEBI" id="CHEBI:59789"/>
    </ligand>
</feature>
<dbReference type="GO" id="GO:0005506">
    <property type="term" value="F:iron ion binding"/>
    <property type="evidence" value="ECO:0007669"/>
    <property type="project" value="UniProtKB-UniRule"/>
</dbReference>
<dbReference type="CDD" id="cd02440">
    <property type="entry name" value="AdoMet_MTases"/>
    <property type="match status" value="1"/>
</dbReference>
<evidence type="ECO:0000313" key="15">
    <source>
        <dbReference type="EMBL" id="QJD30847.1"/>
    </source>
</evidence>
<feature type="active site" description="Nucleophile" evidence="11 12">
    <location>
        <position position="400"/>
    </location>
</feature>
<evidence type="ECO:0000256" key="3">
    <source>
        <dbReference type="ARBA" id="ARBA00022603"/>
    </source>
</evidence>
<evidence type="ECO:0000256" key="13">
    <source>
        <dbReference type="PROSITE-ProRule" id="PRU10015"/>
    </source>
</evidence>
<dbReference type="FunFam" id="2.40.50.140:FF:000097">
    <property type="entry name" value="23S rRNA (uracil(1939)-C(5))-methyltransferase RlmD"/>
    <property type="match status" value="1"/>
</dbReference>
<accession>A0A858QAC5</accession>
<feature type="active site" evidence="13">
    <location>
        <position position="400"/>
    </location>
</feature>
<feature type="binding site" evidence="11 12">
    <location>
        <position position="305"/>
    </location>
    <ligand>
        <name>S-adenosyl-L-methionine</name>
        <dbReference type="ChEBI" id="CHEBI:59789"/>
    </ligand>
</feature>
<dbReference type="InterPro" id="IPR012340">
    <property type="entry name" value="NA-bd_OB-fold"/>
</dbReference>
<dbReference type="Pfam" id="PF05958">
    <property type="entry name" value="tRNA_U5-meth_tr"/>
    <property type="match status" value="2"/>
</dbReference>
<evidence type="ECO:0000256" key="12">
    <source>
        <dbReference type="PROSITE-ProRule" id="PRU01024"/>
    </source>
</evidence>
<dbReference type="GO" id="GO:0070475">
    <property type="term" value="P:rRNA base methylation"/>
    <property type="evidence" value="ECO:0007669"/>
    <property type="project" value="TreeGrafter"/>
</dbReference>
<dbReference type="Pfam" id="PF01938">
    <property type="entry name" value="TRAM"/>
    <property type="match status" value="1"/>
</dbReference>
<evidence type="ECO:0000256" key="8">
    <source>
        <dbReference type="ARBA" id="ARBA00023014"/>
    </source>
</evidence>
<dbReference type="PROSITE" id="PS50926">
    <property type="entry name" value="TRAM"/>
    <property type="match status" value="1"/>
</dbReference>
<keyword evidence="5 11" id="KW-0949">S-adenosyl-L-methionine</keyword>
<feature type="binding site" evidence="11 12">
    <location>
        <position position="374"/>
    </location>
    <ligand>
        <name>S-adenosyl-L-methionine</name>
        <dbReference type="ChEBI" id="CHEBI:59789"/>
    </ligand>
</feature>
<dbReference type="GO" id="GO:0003723">
    <property type="term" value="F:RNA binding"/>
    <property type="evidence" value="ECO:0007669"/>
    <property type="project" value="InterPro"/>
</dbReference>
<keyword evidence="4 11" id="KW-0808">Transferase</keyword>
<dbReference type="GO" id="GO:0051539">
    <property type="term" value="F:4 iron, 4 sulfur cluster binding"/>
    <property type="evidence" value="ECO:0007669"/>
    <property type="project" value="UniProtKB-KW"/>
</dbReference>
<evidence type="ECO:0000256" key="1">
    <source>
        <dbReference type="ARBA" id="ARBA00022485"/>
    </source>
</evidence>
<organism evidence="15 16">
    <name type="scientific">Methylococcus geothermalis</name>
    <dbReference type="NCBI Taxonomy" id="2681310"/>
    <lineage>
        <taxon>Bacteria</taxon>
        <taxon>Pseudomonadati</taxon>
        <taxon>Pseudomonadota</taxon>
        <taxon>Gammaproteobacteria</taxon>
        <taxon>Methylococcales</taxon>
        <taxon>Methylococcaceae</taxon>
        <taxon>Methylococcus</taxon>
    </lineage>
</organism>
<feature type="binding site" evidence="11">
    <location>
        <position position="167"/>
    </location>
    <ligand>
        <name>[4Fe-4S] cluster</name>
        <dbReference type="ChEBI" id="CHEBI:49883"/>
    </ligand>
</feature>
<dbReference type="NCBIfam" id="TIGR00479">
    <property type="entry name" value="rumA"/>
    <property type="match status" value="1"/>
</dbReference>
<evidence type="ECO:0000256" key="5">
    <source>
        <dbReference type="ARBA" id="ARBA00022691"/>
    </source>
</evidence>
<feature type="binding site" evidence="11">
    <location>
        <position position="353"/>
    </location>
    <ligand>
        <name>S-adenosyl-L-methionine</name>
        <dbReference type="ChEBI" id="CHEBI:59789"/>
    </ligand>
</feature>
<dbReference type="EC" id="2.1.1.190" evidence="11"/>
<dbReference type="GO" id="GO:0070041">
    <property type="term" value="F:rRNA (uridine-C5-)-methyltransferase activity"/>
    <property type="evidence" value="ECO:0007669"/>
    <property type="project" value="UniProtKB-UniRule"/>
</dbReference>
<dbReference type="PROSITE" id="PS01230">
    <property type="entry name" value="TRMA_1"/>
    <property type="match status" value="1"/>
</dbReference>
<dbReference type="EMBL" id="CP046565">
    <property type="protein sequence ID" value="QJD30847.1"/>
    <property type="molecule type" value="Genomic_DNA"/>
</dbReference>
<feature type="binding site" evidence="11">
    <location>
        <position position="79"/>
    </location>
    <ligand>
        <name>[4Fe-4S] cluster</name>
        <dbReference type="ChEBI" id="CHEBI:49883"/>
    </ligand>
</feature>
<feature type="binding site" evidence="11 12">
    <location>
        <position position="276"/>
    </location>
    <ligand>
        <name>S-adenosyl-L-methionine</name>
        <dbReference type="ChEBI" id="CHEBI:59789"/>
    </ligand>
</feature>
<dbReference type="InterPro" id="IPR030390">
    <property type="entry name" value="MeTrfase_TrmA_AS"/>
</dbReference>
<evidence type="ECO:0000259" key="14">
    <source>
        <dbReference type="PROSITE" id="PS50926"/>
    </source>
</evidence>
<dbReference type="NCBIfam" id="NF009639">
    <property type="entry name" value="PRK13168.1"/>
    <property type="match status" value="1"/>
</dbReference>
<dbReference type="AlphaFoldDB" id="A0A858QAC5"/>
<evidence type="ECO:0000256" key="10">
    <source>
        <dbReference type="ARBA" id="ARBA00059995"/>
    </source>
</evidence>
<keyword evidence="7 11" id="KW-0408">Iron</keyword>
<feature type="binding site" evidence="11">
    <location>
        <position position="310"/>
    </location>
    <ligand>
        <name>S-adenosyl-L-methionine</name>
        <dbReference type="ChEBI" id="CHEBI:59789"/>
    </ligand>
</feature>
<dbReference type="Gene3D" id="2.40.50.140">
    <property type="entry name" value="Nucleic acid-binding proteins"/>
    <property type="match status" value="1"/>
</dbReference>
<evidence type="ECO:0000256" key="4">
    <source>
        <dbReference type="ARBA" id="ARBA00022679"/>
    </source>
</evidence>
<evidence type="ECO:0000256" key="2">
    <source>
        <dbReference type="ARBA" id="ARBA00022552"/>
    </source>
</evidence>
<evidence type="ECO:0000256" key="7">
    <source>
        <dbReference type="ARBA" id="ARBA00023004"/>
    </source>
</evidence>
<feature type="binding site" evidence="11">
    <location>
        <position position="85"/>
    </location>
    <ligand>
        <name>[4Fe-4S] cluster</name>
        <dbReference type="ChEBI" id="CHEBI:49883"/>
    </ligand>
</feature>
<dbReference type="KEGG" id="metu:GNH96_13310"/>
<protein>
    <recommendedName>
        <fullName evidence="11">23S rRNA (uracil(1939)-C(5))-methyltransferase RlmD</fullName>
        <ecNumber evidence="11">2.1.1.190</ecNumber>
    </recommendedName>
    <alternativeName>
        <fullName evidence="11">23S rRNA(m5U1939)-methyltransferase</fullName>
    </alternativeName>
</protein>
<dbReference type="Proteomes" id="UP000503004">
    <property type="component" value="Chromosome"/>
</dbReference>
<dbReference type="PANTHER" id="PTHR11061">
    <property type="entry name" value="RNA M5U METHYLTRANSFERASE"/>
    <property type="match status" value="1"/>
</dbReference>
<keyword evidence="1 11" id="KW-0004">4Fe-4S</keyword>
<dbReference type="InterPro" id="IPR001566">
    <property type="entry name" value="23S_rRNA_MeTrfase_RlmD"/>
</dbReference>
<dbReference type="Gene3D" id="3.40.50.150">
    <property type="entry name" value="Vaccinia Virus protein VP39"/>
    <property type="match status" value="1"/>
</dbReference>
<dbReference type="SUPFAM" id="SSF50249">
    <property type="entry name" value="Nucleic acid-binding proteins"/>
    <property type="match status" value="1"/>
</dbReference>
<keyword evidence="8 11" id="KW-0411">Iron-sulfur</keyword>
<dbReference type="SUPFAM" id="SSF53335">
    <property type="entry name" value="S-adenosyl-L-methionine-dependent methyltransferases"/>
    <property type="match status" value="1"/>
</dbReference>
<proteinExistence type="inferred from homology"/>
<sequence>MGHRGKRKSLPVEPIAAHIESFAHDGKGIAHVDGRVVFVDGALPGEDVTFVYTEIKRDYAAGRVEEVVTASPDRVPARCQHFALCGGCSLQYLSEEAQVALKEDLLLEQFRRIGKVEPEGLFPPLQGPHWGYRSRARLGARYVAKKGRELVGFRERSSALIVDMKACPVLHPALGERIEAFAELIQGLSVRQRLPQIEAAVGEARTALVFRVLDDPTPEDLARLAQFGREHGLDVYIQRHGRDSVAPVYPESAHDLSYSLPDWDVTFRFGPLDFTQVNMAINRQMIDRVMQVLDPQPKERVLDLFCGLGNFTLPLARRAAHVTGVEGGEEAVARAIRNAADNGIGNVEFHVADLSKPERCGPWAEREYDKVLLDPSRAGAQEILQCVPKWKAGRIVYVSCNPSTLARDAGILVHEHGYRLLQAGVMDMFPHTAHVESIALFER</sequence>
<dbReference type="Gene3D" id="2.40.50.1070">
    <property type="match status" value="1"/>
</dbReference>
<dbReference type="FunFam" id="3.40.50.150:FF:000009">
    <property type="entry name" value="23S rRNA (Uracil(1939)-C(5))-methyltransferase RlmD"/>
    <property type="match status" value="1"/>
</dbReference>
<dbReference type="InterPro" id="IPR030391">
    <property type="entry name" value="MeTrfase_TrmA_CS"/>
</dbReference>
<keyword evidence="3 11" id="KW-0489">Methyltransferase</keyword>
<evidence type="ECO:0000256" key="6">
    <source>
        <dbReference type="ARBA" id="ARBA00022723"/>
    </source>
</evidence>
<dbReference type="InterPro" id="IPR010280">
    <property type="entry name" value="U5_MeTrfase_fam"/>
</dbReference>